<accession>A0A9N9UEU0</accession>
<feature type="transmembrane region" description="Helical" evidence="1">
    <location>
        <begin position="78"/>
        <end position="101"/>
    </location>
</feature>
<reference evidence="2 3" key="2">
    <citation type="submission" date="2021-10" db="EMBL/GenBank/DDBJ databases">
        <authorList>
            <person name="Piombo E."/>
        </authorList>
    </citation>
    <scope>NUCLEOTIDE SEQUENCE [LARGE SCALE GENOMIC DNA]</scope>
</reference>
<comment type="caution">
    <text evidence="2">The sequence shown here is derived from an EMBL/GenBank/DDBJ whole genome shotgun (WGS) entry which is preliminary data.</text>
</comment>
<evidence type="ECO:0000256" key="1">
    <source>
        <dbReference type="SAM" id="Phobius"/>
    </source>
</evidence>
<dbReference type="OrthoDB" id="3231000at2759"/>
<keyword evidence="1" id="KW-1133">Transmembrane helix</keyword>
<keyword evidence="3" id="KW-1185">Reference proteome</keyword>
<organism evidence="2 3">
    <name type="scientific">Clonostachys byssicola</name>
    <dbReference type="NCBI Taxonomy" id="160290"/>
    <lineage>
        <taxon>Eukaryota</taxon>
        <taxon>Fungi</taxon>
        <taxon>Dikarya</taxon>
        <taxon>Ascomycota</taxon>
        <taxon>Pezizomycotina</taxon>
        <taxon>Sordariomycetes</taxon>
        <taxon>Hypocreomycetidae</taxon>
        <taxon>Hypocreales</taxon>
        <taxon>Bionectriaceae</taxon>
        <taxon>Clonostachys</taxon>
    </lineage>
</organism>
<sequence>MWNKAHHELAGEVESYRLDLFLSERQGHYKGELKFRIKSMIDQTDLTQKVIDLLLKKVDDSLNLSVWGMTQFQIAAEWVAVLALPLLTLTLFLVAISYIVARKLDDRKMDKIRARTDYLV</sequence>
<keyword evidence="1" id="KW-0472">Membrane</keyword>
<gene>
    <name evidence="2" type="ORF">CBYS24578_00017220</name>
</gene>
<name>A0A9N9UEU0_9HYPO</name>
<dbReference type="AlphaFoldDB" id="A0A9N9UEU0"/>
<evidence type="ECO:0000313" key="3">
    <source>
        <dbReference type="Proteomes" id="UP000754883"/>
    </source>
</evidence>
<keyword evidence="1" id="KW-0812">Transmembrane</keyword>
<proteinExistence type="predicted"/>
<dbReference type="EMBL" id="CABFNO020001466">
    <property type="protein sequence ID" value="CAG9989400.1"/>
    <property type="molecule type" value="Genomic_DNA"/>
</dbReference>
<protein>
    <submittedName>
        <fullName evidence="2">Uncharacterized protein</fullName>
    </submittedName>
</protein>
<dbReference type="Proteomes" id="UP000754883">
    <property type="component" value="Unassembled WGS sequence"/>
</dbReference>
<reference evidence="3" key="1">
    <citation type="submission" date="2019-06" db="EMBL/GenBank/DDBJ databases">
        <authorList>
            <person name="Broberg M."/>
        </authorList>
    </citation>
    <scope>NUCLEOTIDE SEQUENCE [LARGE SCALE GENOMIC DNA]</scope>
</reference>
<evidence type="ECO:0000313" key="2">
    <source>
        <dbReference type="EMBL" id="CAG9989400.1"/>
    </source>
</evidence>